<keyword evidence="4" id="KW-0732">Signal</keyword>
<comment type="caution">
    <text evidence="6">The sequence shown here is derived from an EMBL/GenBank/DDBJ whole genome shotgun (WGS) entry which is preliminary data.</text>
</comment>
<dbReference type="InterPro" id="IPR039670">
    <property type="entry name" value="NPC2-like"/>
</dbReference>
<gene>
    <name evidence="6" type="ORF">DCHRY22_LOCUS6325</name>
</gene>
<feature type="domain" description="MD-2-related lipid-recognition" evidence="5">
    <location>
        <begin position="26"/>
        <end position="157"/>
    </location>
</feature>
<feature type="signal peptide" evidence="4">
    <location>
        <begin position="1"/>
        <end position="21"/>
    </location>
</feature>
<sequence length="165" mass="17969">MNKTYLTVAILLAVTIIAARGDETPSEQCPGQNHEDLRERIQVQPCGKSRCKLRKGTNTTVVFKFKPDHEIKQLTNDVYAVIAGLPLPFVGVAGASACAQIKHADSGEPAPCPLAAGKEYIYTNSFPIEKFYPQVPLKVHWGLNDGNTDIMCFEVPAVIVKGSTK</sequence>
<evidence type="ECO:0000256" key="1">
    <source>
        <dbReference type="ARBA" id="ARBA00004613"/>
    </source>
</evidence>
<dbReference type="EMBL" id="CAKASE010000053">
    <property type="protein sequence ID" value="CAG9565498.1"/>
    <property type="molecule type" value="Genomic_DNA"/>
</dbReference>
<evidence type="ECO:0000256" key="2">
    <source>
        <dbReference type="ARBA" id="ARBA00006370"/>
    </source>
</evidence>
<accession>A0A8J2QSX7</accession>
<evidence type="ECO:0000256" key="3">
    <source>
        <dbReference type="ARBA" id="ARBA00022525"/>
    </source>
</evidence>
<name>A0A8J2QSX7_9NEOP</name>
<dbReference type="AlphaFoldDB" id="A0A8J2QSX7"/>
<dbReference type="GO" id="GO:0005576">
    <property type="term" value="C:extracellular region"/>
    <property type="evidence" value="ECO:0007669"/>
    <property type="project" value="UniProtKB-SubCell"/>
</dbReference>
<evidence type="ECO:0000259" key="5">
    <source>
        <dbReference type="SMART" id="SM00737"/>
    </source>
</evidence>
<dbReference type="InterPro" id="IPR014756">
    <property type="entry name" value="Ig_E-set"/>
</dbReference>
<dbReference type="InterPro" id="IPR003172">
    <property type="entry name" value="ML_dom"/>
</dbReference>
<dbReference type="SMART" id="SM00737">
    <property type="entry name" value="ML"/>
    <property type="match status" value="1"/>
</dbReference>
<dbReference type="OrthoDB" id="6332846at2759"/>
<dbReference type="Gene3D" id="2.60.40.770">
    <property type="match status" value="1"/>
</dbReference>
<dbReference type="GO" id="GO:0015918">
    <property type="term" value="P:sterol transport"/>
    <property type="evidence" value="ECO:0007669"/>
    <property type="project" value="InterPro"/>
</dbReference>
<proteinExistence type="inferred from homology"/>
<feature type="chain" id="PRO_5035234483" evidence="4">
    <location>
        <begin position="22"/>
        <end position="165"/>
    </location>
</feature>
<reference evidence="6" key="1">
    <citation type="submission" date="2021-09" db="EMBL/GenBank/DDBJ databases">
        <authorList>
            <person name="Martin H S."/>
        </authorList>
    </citation>
    <scope>NUCLEOTIDE SEQUENCE</scope>
</reference>
<keyword evidence="3" id="KW-0964">Secreted</keyword>
<evidence type="ECO:0000313" key="7">
    <source>
        <dbReference type="Proteomes" id="UP000789524"/>
    </source>
</evidence>
<dbReference type="SUPFAM" id="SSF81296">
    <property type="entry name" value="E set domains"/>
    <property type="match status" value="1"/>
</dbReference>
<organism evidence="6 7">
    <name type="scientific">Danaus chrysippus</name>
    <name type="common">African queen</name>
    <dbReference type="NCBI Taxonomy" id="151541"/>
    <lineage>
        <taxon>Eukaryota</taxon>
        <taxon>Metazoa</taxon>
        <taxon>Ecdysozoa</taxon>
        <taxon>Arthropoda</taxon>
        <taxon>Hexapoda</taxon>
        <taxon>Insecta</taxon>
        <taxon>Pterygota</taxon>
        <taxon>Neoptera</taxon>
        <taxon>Endopterygota</taxon>
        <taxon>Lepidoptera</taxon>
        <taxon>Glossata</taxon>
        <taxon>Ditrysia</taxon>
        <taxon>Papilionoidea</taxon>
        <taxon>Nymphalidae</taxon>
        <taxon>Danainae</taxon>
        <taxon>Danaini</taxon>
        <taxon>Danaina</taxon>
        <taxon>Danaus</taxon>
        <taxon>Anosia</taxon>
    </lineage>
</organism>
<evidence type="ECO:0000313" key="6">
    <source>
        <dbReference type="EMBL" id="CAG9565498.1"/>
    </source>
</evidence>
<comment type="similarity">
    <text evidence="2">Belongs to the NPC2 family.</text>
</comment>
<dbReference type="PANTHER" id="PTHR11306">
    <property type="entry name" value="NIEMANN PICK TYPE C2 PROTEIN NPC2-RELATED"/>
    <property type="match status" value="1"/>
</dbReference>
<dbReference type="FunFam" id="2.60.40.770:FF:000001">
    <property type="entry name" value="NPC intracellular cholesterol transporter 2"/>
    <property type="match status" value="1"/>
</dbReference>
<dbReference type="GO" id="GO:0032934">
    <property type="term" value="F:sterol binding"/>
    <property type="evidence" value="ECO:0007669"/>
    <property type="project" value="InterPro"/>
</dbReference>
<comment type="subcellular location">
    <subcellularLocation>
        <location evidence="1">Secreted</location>
    </subcellularLocation>
</comment>
<keyword evidence="7" id="KW-1185">Reference proteome</keyword>
<protein>
    <submittedName>
        <fullName evidence="6">(African queen) hypothetical protein</fullName>
    </submittedName>
</protein>
<dbReference type="PANTHER" id="PTHR11306:SF68">
    <property type="entry name" value="NPC INTRACELLULAR CHOLESTEROL TRANSPORTER 2"/>
    <property type="match status" value="1"/>
</dbReference>
<dbReference type="Proteomes" id="UP000789524">
    <property type="component" value="Unassembled WGS sequence"/>
</dbReference>
<evidence type="ECO:0000256" key="4">
    <source>
        <dbReference type="SAM" id="SignalP"/>
    </source>
</evidence>
<dbReference type="Pfam" id="PF02221">
    <property type="entry name" value="E1_DerP2_DerF2"/>
    <property type="match status" value="1"/>
</dbReference>